<dbReference type="InterPro" id="IPR005115">
    <property type="entry name" value="Gly_transporter"/>
</dbReference>
<evidence type="ECO:0000256" key="4">
    <source>
        <dbReference type="ARBA" id="ARBA00022692"/>
    </source>
</evidence>
<evidence type="ECO:0000256" key="3">
    <source>
        <dbReference type="ARBA" id="ARBA00022475"/>
    </source>
</evidence>
<dbReference type="Proteomes" id="UP000279968">
    <property type="component" value="Unassembled WGS sequence"/>
</dbReference>
<keyword evidence="10" id="KW-1185">Reference proteome</keyword>
<comment type="caution">
    <text evidence="9">The sequence shown here is derived from an EMBL/GenBank/DDBJ whole genome shotgun (WGS) entry which is preliminary data.</text>
</comment>
<evidence type="ECO:0000256" key="6">
    <source>
        <dbReference type="ARBA" id="ARBA00023136"/>
    </source>
</evidence>
<protein>
    <submittedName>
        <fullName evidence="9">Trimeric intracellular cation channel family protein</fullName>
    </submittedName>
</protein>
<evidence type="ECO:0000256" key="2">
    <source>
        <dbReference type="ARBA" id="ARBA00008193"/>
    </source>
</evidence>
<feature type="transmembrane region" description="Helical" evidence="7">
    <location>
        <begin position="66"/>
        <end position="82"/>
    </location>
</feature>
<feature type="transmembrane region" description="Helical" evidence="7">
    <location>
        <begin position="119"/>
        <end position="140"/>
    </location>
</feature>
<dbReference type="EMBL" id="RBAN01000001">
    <property type="protein sequence ID" value="RKN57805.1"/>
    <property type="molecule type" value="Genomic_DNA"/>
</dbReference>
<keyword evidence="6 7" id="KW-0472">Membrane</keyword>
<organism evidence="9 10">
    <name type="scientific">Micromonospora costi</name>
    <dbReference type="NCBI Taxonomy" id="1530042"/>
    <lineage>
        <taxon>Bacteria</taxon>
        <taxon>Bacillati</taxon>
        <taxon>Actinomycetota</taxon>
        <taxon>Actinomycetes</taxon>
        <taxon>Micromonosporales</taxon>
        <taxon>Micromonosporaceae</taxon>
        <taxon>Micromonospora</taxon>
    </lineage>
</organism>
<dbReference type="AlphaFoldDB" id="A0A3B0AAQ2"/>
<evidence type="ECO:0000256" key="5">
    <source>
        <dbReference type="ARBA" id="ARBA00022989"/>
    </source>
</evidence>
<feature type="transmembrane region" description="Helical" evidence="7">
    <location>
        <begin position="94"/>
        <end position="113"/>
    </location>
</feature>
<feature type="transmembrane region" description="Helical" evidence="7">
    <location>
        <begin position="176"/>
        <end position="193"/>
    </location>
</feature>
<comment type="similarity">
    <text evidence="2">Belongs to the UPF0126 family.</text>
</comment>
<evidence type="ECO:0000256" key="7">
    <source>
        <dbReference type="SAM" id="Phobius"/>
    </source>
</evidence>
<comment type="subcellular location">
    <subcellularLocation>
        <location evidence="1">Cell membrane</location>
        <topology evidence="1">Multi-pass membrane protein</topology>
    </subcellularLocation>
</comment>
<feature type="domain" description="Glycine transporter" evidence="8">
    <location>
        <begin position="95"/>
        <end position="168"/>
    </location>
</feature>
<evidence type="ECO:0000313" key="10">
    <source>
        <dbReference type="Proteomes" id="UP000279968"/>
    </source>
</evidence>
<reference evidence="9 10" key="1">
    <citation type="journal article" date="2015" name="Int. J. Syst. Evol. Microbiol.">
        <title>Micromonospora costi sp. nov., isolated from a leaf of Costus speciosus.</title>
        <authorList>
            <person name="Thawai C."/>
        </authorList>
    </citation>
    <scope>NUCLEOTIDE SEQUENCE [LARGE SCALE GENOMIC DNA]</scope>
    <source>
        <strain evidence="9 10">CS1-12</strain>
    </source>
</reference>
<feature type="transmembrane region" description="Helical" evidence="7">
    <location>
        <begin position="6"/>
        <end position="26"/>
    </location>
</feature>
<feature type="transmembrane region" description="Helical" evidence="7">
    <location>
        <begin position="33"/>
        <end position="54"/>
    </location>
</feature>
<gene>
    <name evidence="9" type="ORF">D7193_04045</name>
</gene>
<proteinExistence type="inferred from homology"/>
<dbReference type="PANTHER" id="PTHR30506">
    <property type="entry name" value="INNER MEMBRANE PROTEIN"/>
    <property type="match status" value="1"/>
</dbReference>
<keyword evidence="5 7" id="KW-1133">Transmembrane helix</keyword>
<dbReference type="PANTHER" id="PTHR30506:SF3">
    <property type="entry name" value="UPF0126 INNER MEMBRANE PROTEIN YADS-RELATED"/>
    <property type="match status" value="1"/>
</dbReference>
<keyword evidence="4 7" id="KW-0812">Transmembrane</keyword>
<dbReference type="GO" id="GO:0005886">
    <property type="term" value="C:plasma membrane"/>
    <property type="evidence" value="ECO:0007669"/>
    <property type="project" value="UniProtKB-SubCell"/>
</dbReference>
<sequence>MTTSTALLLADLVGVAVFAASGASAAVAKRLDLFGVVFVGFVAALGGGIFRDLVIDEVPPLAFADWRYATAAAVTAAAVFWLHPQLARLRTTVLVLDAAGLALFTVTGTLKALDAGVPAVGACLIGMLSGIGGGLGRDLLTGEIPVVLRREIYAVAALAGAVLVAVLHGLGQGGALPLTAAALLVFGLRLVALRRRWTVPVAPMRPPRTRDPGPGPRW</sequence>
<accession>A0A3B0AAQ2</accession>
<dbReference type="Pfam" id="PF03458">
    <property type="entry name" value="Gly_transporter"/>
    <property type="match status" value="2"/>
</dbReference>
<keyword evidence="3" id="KW-1003">Cell membrane</keyword>
<feature type="transmembrane region" description="Helical" evidence="7">
    <location>
        <begin position="152"/>
        <end position="170"/>
    </location>
</feature>
<evidence type="ECO:0000256" key="1">
    <source>
        <dbReference type="ARBA" id="ARBA00004651"/>
    </source>
</evidence>
<dbReference type="OrthoDB" id="9791874at2"/>
<feature type="domain" description="Glycine transporter" evidence="8">
    <location>
        <begin position="9"/>
        <end position="83"/>
    </location>
</feature>
<evidence type="ECO:0000313" key="9">
    <source>
        <dbReference type="EMBL" id="RKN57805.1"/>
    </source>
</evidence>
<dbReference type="RefSeq" id="WP_120777988.1">
    <property type="nucleotide sequence ID" value="NZ_JBHLUP010000009.1"/>
</dbReference>
<name>A0A3B0AAQ2_9ACTN</name>
<evidence type="ECO:0000259" key="8">
    <source>
        <dbReference type="Pfam" id="PF03458"/>
    </source>
</evidence>